<dbReference type="InterPro" id="IPR015222">
    <property type="entry name" value="Tam41"/>
</dbReference>
<evidence type="ECO:0000256" key="1">
    <source>
        <dbReference type="ARBA" id="ARBA00001946"/>
    </source>
</evidence>
<dbReference type="EC" id="2.7.7.41" evidence="6"/>
<comment type="cofactor">
    <cofactor evidence="1">
        <name>Mg(2+)</name>
        <dbReference type="ChEBI" id="CHEBI:18420"/>
    </cofactor>
</comment>
<keyword evidence="14" id="KW-0496">Mitochondrion</keyword>
<dbReference type="GO" id="GO:0005743">
    <property type="term" value="C:mitochondrial inner membrane"/>
    <property type="evidence" value="ECO:0007669"/>
    <property type="project" value="UniProtKB-SubCell"/>
</dbReference>
<keyword evidence="17" id="KW-1208">Phospholipid metabolism</keyword>
<proteinExistence type="inferred from homology"/>
<evidence type="ECO:0000256" key="3">
    <source>
        <dbReference type="ARBA" id="ARBA00005119"/>
    </source>
</evidence>
<dbReference type="EMBL" id="UYSG01001833">
    <property type="protein sequence ID" value="VDL51946.1"/>
    <property type="molecule type" value="Genomic_DNA"/>
</dbReference>
<comment type="subcellular location">
    <subcellularLocation>
        <location evidence="2">Mitochondrion inner membrane</location>
        <topology evidence="2">Peripheral membrane protein</topology>
        <orientation evidence="2">Matrix side</orientation>
    </subcellularLocation>
</comment>
<dbReference type="Pfam" id="PF09139">
    <property type="entry name" value="Tam41_Mmp37"/>
    <property type="match status" value="1"/>
</dbReference>
<dbReference type="STRING" id="6216.A0A0R3SI35"/>
<keyword evidence="10" id="KW-0548">Nucleotidyltransferase</keyword>
<comment type="similarity">
    <text evidence="5">Belongs to the TAM41 family.</text>
</comment>
<evidence type="ECO:0000256" key="13">
    <source>
        <dbReference type="ARBA" id="ARBA00023098"/>
    </source>
</evidence>
<dbReference type="GO" id="GO:0004605">
    <property type="term" value="F:phosphatidate cytidylyltransferase activity"/>
    <property type="evidence" value="ECO:0007669"/>
    <property type="project" value="UniProtKB-EC"/>
</dbReference>
<evidence type="ECO:0000256" key="6">
    <source>
        <dbReference type="ARBA" id="ARBA00012487"/>
    </source>
</evidence>
<keyword evidence="9" id="KW-0808">Transferase</keyword>
<keyword evidence="11" id="KW-0999">Mitochondrion inner membrane</keyword>
<evidence type="ECO:0000256" key="11">
    <source>
        <dbReference type="ARBA" id="ARBA00022792"/>
    </source>
</evidence>
<accession>A0A0R3SI35</accession>
<dbReference type="GO" id="GO:0016024">
    <property type="term" value="P:CDP-diacylglycerol biosynthetic process"/>
    <property type="evidence" value="ECO:0007669"/>
    <property type="project" value="UniProtKB-UniPathway"/>
</dbReference>
<evidence type="ECO:0000313" key="22">
    <source>
        <dbReference type="WBParaSite" id="HDID_0000460001-mRNA-1"/>
    </source>
</evidence>
<keyword evidence="15" id="KW-0472">Membrane</keyword>
<dbReference type="OrthoDB" id="341477at2759"/>
<evidence type="ECO:0000256" key="4">
    <source>
        <dbReference type="ARBA" id="ARBA00005189"/>
    </source>
</evidence>
<sequence>MSRPYSQLQRQVLKLYKDYMIALRPGSPGKIEESAKPQIKQVVRQEFRKNAYSLKRTHFVRIETLLRQGIMAAKLLQFIVRSLFPKNCGLVSAFGYGSVAVPQHGRTTSNSQLDIILVVDDPLKWHTANLQLNPRHYSRLAALNSGSLLKDVVCKWPHPAVYYNPLVTWHDPTKSFPSQVLKYGVVGVGQLLTDLNNWSDLYISGRLQKPVVFVPQYEPKGNLSSSFNKNLRSALAFSLLQLDFPLLKEDALYHSIASISYRGDWRLYFGEDKKKIERLITGEPRRRGFRELYLPIFSSQPFSSLFSIEVPCDLNSDLHIHSQMKEAIVKELLDCLPASICQLAAQEHSLISSRLKLAEMSYEERRKRLLHSTASIVRWASYRQTVLGLFSAGLSRSAIYSFAKFRKMLASLGS</sequence>
<dbReference type="WBParaSite" id="HDID_0000460001-mRNA-1">
    <property type="protein sequence ID" value="HDID_0000460001-mRNA-1"/>
    <property type="gene ID" value="HDID_0000460001"/>
</dbReference>
<evidence type="ECO:0000256" key="5">
    <source>
        <dbReference type="ARBA" id="ARBA00005458"/>
    </source>
</evidence>
<evidence type="ECO:0000256" key="16">
    <source>
        <dbReference type="ARBA" id="ARBA00023209"/>
    </source>
</evidence>
<keyword evidence="12" id="KW-0460">Magnesium</keyword>
<reference evidence="22" key="1">
    <citation type="submission" date="2017-02" db="UniProtKB">
        <authorList>
            <consortium name="WormBaseParasite"/>
        </authorList>
    </citation>
    <scope>IDENTIFICATION</scope>
</reference>
<evidence type="ECO:0000256" key="15">
    <source>
        <dbReference type="ARBA" id="ARBA00023136"/>
    </source>
</evidence>
<evidence type="ECO:0000256" key="18">
    <source>
        <dbReference type="ARBA" id="ARBA00029893"/>
    </source>
</evidence>
<keyword evidence="8" id="KW-0444">Lipid biosynthesis</keyword>
<dbReference type="GO" id="GO:0032049">
    <property type="term" value="P:cardiolipin biosynthetic process"/>
    <property type="evidence" value="ECO:0007669"/>
    <property type="project" value="InterPro"/>
</dbReference>
<dbReference type="PANTHER" id="PTHR13619:SF0">
    <property type="entry name" value="PHOSPHATIDATE CYTIDYLYLTRANSFERASE, MITOCHONDRIAL"/>
    <property type="match status" value="1"/>
</dbReference>
<evidence type="ECO:0000256" key="7">
    <source>
        <dbReference type="ARBA" id="ARBA00018337"/>
    </source>
</evidence>
<evidence type="ECO:0000256" key="2">
    <source>
        <dbReference type="ARBA" id="ARBA00004443"/>
    </source>
</evidence>
<dbReference type="UniPathway" id="UPA00557">
    <property type="reaction ID" value="UER00614"/>
</dbReference>
<evidence type="ECO:0000256" key="17">
    <source>
        <dbReference type="ARBA" id="ARBA00023264"/>
    </source>
</evidence>
<evidence type="ECO:0000313" key="20">
    <source>
        <dbReference type="EMBL" id="VDL51946.1"/>
    </source>
</evidence>
<evidence type="ECO:0000256" key="8">
    <source>
        <dbReference type="ARBA" id="ARBA00022516"/>
    </source>
</evidence>
<evidence type="ECO:0000256" key="12">
    <source>
        <dbReference type="ARBA" id="ARBA00022842"/>
    </source>
</evidence>
<keyword evidence="16" id="KW-0594">Phospholipid biosynthesis</keyword>
<dbReference type="AlphaFoldDB" id="A0A0R3SI35"/>
<gene>
    <name evidence="20" type="ORF">HDID_LOCUS4598</name>
</gene>
<evidence type="ECO:0000256" key="14">
    <source>
        <dbReference type="ARBA" id="ARBA00023128"/>
    </source>
</evidence>
<reference evidence="20 21" key="2">
    <citation type="submission" date="2018-11" db="EMBL/GenBank/DDBJ databases">
        <authorList>
            <consortium name="Pathogen Informatics"/>
        </authorList>
    </citation>
    <scope>NUCLEOTIDE SEQUENCE [LARGE SCALE GENOMIC DNA]</scope>
</reference>
<evidence type="ECO:0000256" key="10">
    <source>
        <dbReference type="ARBA" id="ARBA00022695"/>
    </source>
</evidence>
<dbReference type="Proteomes" id="UP000274504">
    <property type="component" value="Unassembled WGS sequence"/>
</dbReference>
<dbReference type="PANTHER" id="PTHR13619">
    <property type="entry name" value="PHOSPHATIDATE CYTIDYLYLTRANSFERASE, MITOCHONDRIAL"/>
    <property type="match status" value="1"/>
</dbReference>
<name>A0A0R3SI35_HYMDI</name>
<comment type="pathway">
    <text evidence="3">Phospholipid metabolism; CDP-diacylglycerol biosynthesis; CDP-diacylglycerol from sn-glycerol 3-phosphate: step 3/3.</text>
</comment>
<organism evidence="22">
    <name type="scientific">Hymenolepis diminuta</name>
    <name type="common">Rat tapeworm</name>
    <dbReference type="NCBI Taxonomy" id="6216"/>
    <lineage>
        <taxon>Eukaryota</taxon>
        <taxon>Metazoa</taxon>
        <taxon>Spiralia</taxon>
        <taxon>Lophotrochozoa</taxon>
        <taxon>Platyhelminthes</taxon>
        <taxon>Cestoda</taxon>
        <taxon>Eucestoda</taxon>
        <taxon>Cyclophyllidea</taxon>
        <taxon>Hymenolepididae</taxon>
        <taxon>Hymenolepis</taxon>
    </lineage>
</organism>
<evidence type="ECO:0000313" key="21">
    <source>
        <dbReference type="Proteomes" id="UP000274504"/>
    </source>
</evidence>
<protein>
    <recommendedName>
        <fullName evidence="7">Phosphatidate cytidylyltransferase, mitochondrial</fullName>
        <ecNumber evidence="6">2.7.7.41</ecNumber>
    </recommendedName>
    <alternativeName>
        <fullName evidence="18">CDP-diacylglycerol synthase</fullName>
    </alternativeName>
    <alternativeName>
        <fullName evidence="19">Mitochondrial translocator assembly and maintenance protein 41 homolog</fullName>
    </alternativeName>
</protein>
<keyword evidence="13" id="KW-0443">Lipid metabolism</keyword>
<evidence type="ECO:0000256" key="19">
    <source>
        <dbReference type="ARBA" id="ARBA00031502"/>
    </source>
</evidence>
<evidence type="ECO:0000256" key="9">
    <source>
        <dbReference type="ARBA" id="ARBA00022679"/>
    </source>
</evidence>
<comment type="pathway">
    <text evidence="4">Lipid metabolism.</text>
</comment>